<evidence type="ECO:0000259" key="1">
    <source>
        <dbReference type="Pfam" id="PF02625"/>
    </source>
</evidence>
<gene>
    <name evidence="3" type="ORF">SAMN05660462_01115</name>
</gene>
<feature type="domain" description="XdhC Rossmann" evidence="2">
    <location>
        <begin position="108"/>
        <end position="250"/>
    </location>
</feature>
<dbReference type="InterPro" id="IPR027051">
    <property type="entry name" value="XdhC_Rossmann_dom"/>
</dbReference>
<accession>A0A1H3NG97</accession>
<organism evidence="3 4">
    <name type="scientific">Proteiniborus ethanoligenes</name>
    <dbReference type="NCBI Taxonomy" id="415015"/>
    <lineage>
        <taxon>Bacteria</taxon>
        <taxon>Bacillati</taxon>
        <taxon>Bacillota</taxon>
        <taxon>Clostridia</taxon>
        <taxon>Eubacteriales</taxon>
        <taxon>Proteiniborus</taxon>
    </lineage>
</organism>
<dbReference type="Gene3D" id="3.40.50.720">
    <property type="entry name" value="NAD(P)-binding Rossmann-like Domain"/>
    <property type="match status" value="1"/>
</dbReference>
<dbReference type="Pfam" id="PF13478">
    <property type="entry name" value="XdhC_C"/>
    <property type="match status" value="1"/>
</dbReference>
<evidence type="ECO:0000259" key="2">
    <source>
        <dbReference type="Pfam" id="PF13478"/>
    </source>
</evidence>
<dbReference type="RefSeq" id="WP_091728372.1">
    <property type="nucleotide sequence ID" value="NZ_FNQE01000010.1"/>
</dbReference>
<dbReference type="InterPro" id="IPR052698">
    <property type="entry name" value="MoCofactor_Util/Proc"/>
</dbReference>
<protein>
    <submittedName>
        <fullName evidence="3">Xanthine dehydrogenase accessory factor</fullName>
    </submittedName>
</protein>
<evidence type="ECO:0000313" key="3">
    <source>
        <dbReference type="EMBL" id="SDY87952.1"/>
    </source>
</evidence>
<dbReference type="OrthoDB" id="9773039at2"/>
<keyword evidence="4" id="KW-1185">Reference proteome</keyword>
<dbReference type="EMBL" id="FNQE01000010">
    <property type="protein sequence ID" value="SDY87952.1"/>
    <property type="molecule type" value="Genomic_DNA"/>
</dbReference>
<reference evidence="3 4" key="1">
    <citation type="submission" date="2016-10" db="EMBL/GenBank/DDBJ databases">
        <authorList>
            <person name="de Groot N.N."/>
        </authorList>
    </citation>
    <scope>NUCLEOTIDE SEQUENCE [LARGE SCALE GENOMIC DNA]</scope>
    <source>
        <strain evidence="3 4">DSM 21650</strain>
    </source>
</reference>
<proteinExistence type="predicted"/>
<dbReference type="STRING" id="415015.SAMN05660462_01115"/>
<dbReference type="Proteomes" id="UP000198625">
    <property type="component" value="Unassembled WGS sequence"/>
</dbReference>
<dbReference type="Pfam" id="PF02625">
    <property type="entry name" value="XdhC_CoxI"/>
    <property type="match status" value="1"/>
</dbReference>
<dbReference type="PANTHER" id="PTHR30388:SF6">
    <property type="entry name" value="XANTHINE DEHYDROGENASE SUBUNIT A-RELATED"/>
    <property type="match status" value="1"/>
</dbReference>
<dbReference type="AlphaFoldDB" id="A0A1H3NG97"/>
<dbReference type="PANTHER" id="PTHR30388">
    <property type="entry name" value="ALDEHYDE OXIDOREDUCTASE MOLYBDENUM COFACTOR ASSEMBLY PROTEIN"/>
    <property type="match status" value="1"/>
</dbReference>
<name>A0A1H3NG97_9FIRM</name>
<dbReference type="InterPro" id="IPR003777">
    <property type="entry name" value="XdhC_CoxI"/>
</dbReference>
<feature type="domain" description="XdhC- CoxI" evidence="1">
    <location>
        <begin position="14"/>
        <end position="79"/>
    </location>
</feature>
<evidence type="ECO:0000313" key="4">
    <source>
        <dbReference type="Proteomes" id="UP000198625"/>
    </source>
</evidence>
<sequence length="271" mass="29784">MEQKVLEKITEQIKENKSVALATIINVEGSIPGKKGGMMAVFKDGTTFGTVGGGKVELLTINSAKACIESGESKLFSFGLNDEPGGIQMQCGGRVEVFIKVFIPEHRLIIVGGGHLGHSLYKLGKFLNFHTVIFDEREEYCCVERFPDADELYPGNIEEGLKNYNIDENCYIIIVTHGHKYDELALKAVLDRGAKYIGMVGSVKKTKHIMDVMRSLGIPKETLETVYSPVGIDLGGQSPQDIALGIMAEIILVKNNGRLEHTKNTRKVDIV</sequence>